<dbReference type="GO" id="GO:0004181">
    <property type="term" value="F:metallocarboxypeptidase activity"/>
    <property type="evidence" value="ECO:0007669"/>
    <property type="project" value="InterPro"/>
</dbReference>
<keyword evidence="12" id="KW-0325">Glycoprotein</keyword>
<organism evidence="16">
    <name type="scientific">Sarcoptes scabiei</name>
    <name type="common">Itch mite</name>
    <name type="synonym">Acarus scabiei</name>
    <dbReference type="NCBI Taxonomy" id="52283"/>
    <lineage>
        <taxon>Eukaryota</taxon>
        <taxon>Metazoa</taxon>
        <taxon>Ecdysozoa</taxon>
        <taxon>Arthropoda</taxon>
        <taxon>Chelicerata</taxon>
        <taxon>Arachnida</taxon>
        <taxon>Acari</taxon>
        <taxon>Acariformes</taxon>
        <taxon>Sarcoptiformes</taxon>
        <taxon>Astigmata</taxon>
        <taxon>Psoroptidia</taxon>
        <taxon>Sarcoptoidea</taxon>
        <taxon>Sarcoptidae</taxon>
        <taxon>Sarcoptinae</taxon>
        <taxon>Sarcoptes</taxon>
    </lineage>
</organism>
<dbReference type="EnsemblMetazoa" id="SSS_9214s_mrna">
    <property type="protein sequence ID" value="KAF7489057.1"/>
    <property type="gene ID" value="SSS_9214"/>
</dbReference>
<evidence type="ECO:0000256" key="10">
    <source>
        <dbReference type="ARBA" id="ARBA00022833"/>
    </source>
</evidence>
<dbReference type="SUPFAM" id="SSF49464">
    <property type="entry name" value="Carboxypeptidase regulatory domain-like"/>
    <property type="match status" value="1"/>
</dbReference>
<evidence type="ECO:0000313" key="16">
    <source>
        <dbReference type="EMBL" id="KAF7489057.1"/>
    </source>
</evidence>
<dbReference type="Gene3D" id="2.60.40.1120">
    <property type="entry name" value="Carboxypeptidase-like, regulatory domain"/>
    <property type="match status" value="1"/>
</dbReference>
<dbReference type="PROSITE" id="PS52035">
    <property type="entry name" value="PEPTIDASE_M14"/>
    <property type="match status" value="1"/>
</dbReference>
<feature type="signal peptide" evidence="14">
    <location>
        <begin position="1"/>
        <end position="18"/>
    </location>
</feature>
<comment type="subcellular location">
    <subcellularLocation>
        <location evidence="2">Secreted</location>
    </subcellularLocation>
</comment>
<dbReference type="FunFam" id="3.40.630.10:FF:000013">
    <property type="entry name" value="carboxypeptidase N catalytic chain"/>
    <property type="match status" value="1"/>
</dbReference>
<dbReference type="InterPro" id="IPR008969">
    <property type="entry name" value="CarboxyPept-like_regulatory"/>
</dbReference>
<evidence type="ECO:0000256" key="6">
    <source>
        <dbReference type="ARBA" id="ARBA00022670"/>
    </source>
</evidence>
<evidence type="ECO:0000256" key="7">
    <source>
        <dbReference type="ARBA" id="ARBA00022723"/>
    </source>
</evidence>
<evidence type="ECO:0000256" key="5">
    <source>
        <dbReference type="ARBA" id="ARBA00022645"/>
    </source>
</evidence>
<evidence type="ECO:0000256" key="2">
    <source>
        <dbReference type="ARBA" id="ARBA00004613"/>
    </source>
</evidence>
<gene>
    <name evidence="16" type="ORF">SSS_9214</name>
</gene>
<evidence type="ECO:0000256" key="9">
    <source>
        <dbReference type="ARBA" id="ARBA00022801"/>
    </source>
</evidence>
<dbReference type="AlphaFoldDB" id="A0A834V980"/>
<dbReference type="GO" id="GO:0006518">
    <property type="term" value="P:peptide metabolic process"/>
    <property type="evidence" value="ECO:0007669"/>
    <property type="project" value="TreeGrafter"/>
</dbReference>
<keyword evidence="8 14" id="KW-0732">Signal</keyword>
<accession>A0A834V980</accession>
<dbReference type="SUPFAM" id="SSF53187">
    <property type="entry name" value="Zn-dependent exopeptidases"/>
    <property type="match status" value="1"/>
</dbReference>
<dbReference type="Proteomes" id="UP000070412">
    <property type="component" value="Unassembled WGS sequence"/>
</dbReference>
<dbReference type="PRINTS" id="PR00765">
    <property type="entry name" value="CRBOXYPTASEA"/>
</dbReference>
<evidence type="ECO:0000256" key="12">
    <source>
        <dbReference type="ARBA" id="ARBA00023180"/>
    </source>
</evidence>
<keyword evidence="9" id="KW-0378">Hydrolase</keyword>
<keyword evidence="18" id="KW-1185">Reference proteome</keyword>
<name>A0A834V980_SARSC</name>
<dbReference type="EMBL" id="WVUK01000065">
    <property type="protein sequence ID" value="KAF7489057.1"/>
    <property type="molecule type" value="Genomic_DNA"/>
</dbReference>
<reference evidence="18" key="1">
    <citation type="journal article" date="2020" name="PLoS Negl. Trop. Dis.">
        <title>High-quality nuclear genome for Sarcoptes scabiei-A critical resource for a neglected parasite.</title>
        <authorList>
            <person name="Korhonen P.K."/>
            <person name="Gasser R.B."/>
            <person name="Ma G."/>
            <person name="Wang T."/>
            <person name="Stroehlein A.J."/>
            <person name="Young N.D."/>
            <person name="Ang C.S."/>
            <person name="Fernando D.D."/>
            <person name="Lu H.C."/>
            <person name="Taylor S."/>
            <person name="Reynolds S.L."/>
            <person name="Mofiz E."/>
            <person name="Najaraj S.H."/>
            <person name="Gowda H."/>
            <person name="Madugundu A."/>
            <person name="Renuse S."/>
            <person name="Holt D."/>
            <person name="Pandey A."/>
            <person name="Papenfuss A.T."/>
            <person name="Fischer K."/>
        </authorList>
    </citation>
    <scope>NUCLEOTIDE SEQUENCE [LARGE SCALE GENOMIC DNA]</scope>
</reference>
<dbReference type="PANTHER" id="PTHR11532:SF93">
    <property type="entry name" value="CARBOXYPEPTIDASE E"/>
    <property type="match status" value="1"/>
</dbReference>
<dbReference type="GO" id="GO:0008270">
    <property type="term" value="F:zinc ion binding"/>
    <property type="evidence" value="ECO:0007669"/>
    <property type="project" value="InterPro"/>
</dbReference>
<dbReference type="InterPro" id="IPR000834">
    <property type="entry name" value="Peptidase_M14"/>
</dbReference>
<dbReference type="Gene3D" id="3.40.630.10">
    <property type="entry name" value="Zn peptidases"/>
    <property type="match status" value="1"/>
</dbReference>
<dbReference type="PROSITE" id="PS00132">
    <property type="entry name" value="CARBOXYPEPT_ZN_1"/>
    <property type="match status" value="1"/>
</dbReference>
<dbReference type="SMART" id="SM00631">
    <property type="entry name" value="Zn_pept"/>
    <property type="match status" value="1"/>
</dbReference>
<evidence type="ECO:0000256" key="1">
    <source>
        <dbReference type="ARBA" id="ARBA00001947"/>
    </source>
</evidence>
<evidence type="ECO:0000313" key="17">
    <source>
        <dbReference type="EnsemblMetazoa" id="KAF7489057.1"/>
    </source>
</evidence>
<comment type="similarity">
    <text evidence="3 13">Belongs to the peptidase M14 family.</text>
</comment>
<evidence type="ECO:0000256" key="14">
    <source>
        <dbReference type="SAM" id="SignalP"/>
    </source>
</evidence>
<dbReference type="CDD" id="cd03858">
    <property type="entry name" value="M14_CP_N-E_like"/>
    <property type="match status" value="1"/>
</dbReference>
<evidence type="ECO:0000256" key="11">
    <source>
        <dbReference type="ARBA" id="ARBA00023049"/>
    </source>
</evidence>
<evidence type="ECO:0000256" key="13">
    <source>
        <dbReference type="PROSITE-ProRule" id="PRU01379"/>
    </source>
</evidence>
<evidence type="ECO:0000256" key="8">
    <source>
        <dbReference type="ARBA" id="ARBA00022729"/>
    </source>
</evidence>
<reference evidence="16" key="2">
    <citation type="submission" date="2020-01" db="EMBL/GenBank/DDBJ databases">
        <authorList>
            <person name="Korhonen P.K.K."/>
            <person name="Guangxu M.G."/>
            <person name="Wang T.W."/>
            <person name="Stroehlein A.J.S."/>
            <person name="Young N.D."/>
            <person name="Ang C.-S.A."/>
            <person name="Fernando D.W.F."/>
            <person name="Lu H.L."/>
            <person name="Taylor S.T."/>
            <person name="Ehtesham M.E.M."/>
            <person name="Najaraj S.H.N."/>
            <person name="Harsha G.H.G."/>
            <person name="Madugundu A.M."/>
            <person name="Renuse S.R."/>
            <person name="Holt D.H."/>
            <person name="Pandey A.P."/>
            <person name="Papenfuss A.P."/>
            <person name="Gasser R.B.G."/>
            <person name="Fischer K.F."/>
        </authorList>
    </citation>
    <scope>NUCLEOTIDE SEQUENCE</scope>
    <source>
        <strain evidence="16">SSS_KF_BRIS2020</strain>
    </source>
</reference>
<evidence type="ECO:0000259" key="15">
    <source>
        <dbReference type="PROSITE" id="PS52035"/>
    </source>
</evidence>
<evidence type="ECO:0000256" key="4">
    <source>
        <dbReference type="ARBA" id="ARBA00022525"/>
    </source>
</evidence>
<keyword evidence="7" id="KW-0479">Metal-binding</keyword>
<keyword evidence="6" id="KW-0645">Protease</keyword>
<feature type="domain" description="Peptidase M14" evidence="15">
    <location>
        <begin position="27"/>
        <end position="339"/>
    </location>
</feature>
<evidence type="ECO:0000256" key="3">
    <source>
        <dbReference type="ARBA" id="ARBA00005988"/>
    </source>
</evidence>
<keyword evidence="5 16" id="KW-0121">Carboxypeptidase</keyword>
<dbReference type="GO" id="GO:0016485">
    <property type="term" value="P:protein processing"/>
    <property type="evidence" value="ECO:0007669"/>
    <property type="project" value="TreeGrafter"/>
</dbReference>
<keyword evidence="4" id="KW-0964">Secreted</keyword>
<dbReference type="Pfam" id="PF13620">
    <property type="entry name" value="CarboxypepD_reg"/>
    <property type="match status" value="1"/>
</dbReference>
<comment type="cofactor">
    <cofactor evidence="1">
        <name>Zn(2+)</name>
        <dbReference type="ChEBI" id="CHEBI:29105"/>
    </cofactor>
</comment>
<dbReference type="InterPro" id="IPR050753">
    <property type="entry name" value="Peptidase_M14_domain"/>
</dbReference>
<protein>
    <submittedName>
        <fullName evidence="16">Carboxypeptidase E</fullName>
    </submittedName>
</protein>
<keyword evidence="10" id="KW-0862">Zinc</keyword>
<dbReference type="Pfam" id="PF00246">
    <property type="entry name" value="Peptidase_M14"/>
    <property type="match status" value="1"/>
</dbReference>
<feature type="chain" id="PRO_5038259465" evidence="14">
    <location>
        <begin position="19"/>
        <end position="433"/>
    </location>
</feature>
<dbReference type="GO" id="GO:0005615">
    <property type="term" value="C:extracellular space"/>
    <property type="evidence" value="ECO:0007669"/>
    <property type="project" value="TreeGrafter"/>
</dbReference>
<reference evidence="17" key="3">
    <citation type="submission" date="2022-06" db="UniProtKB">
        <authorList>
            <consortium name="EnsemblMetazoa"/>
        </authorList>
    </citation>
    <scope>IDENTIFICATION</scope>
</reference>
<evidence type="ECO:0000313" key="18">
    <source>
        <dbReference type="Proteomes" id="UP000070412"/>
    </source>
</evidence>
<keyword evidence="11" id="KW-0482">Metalloprotease</keyword>
<dbReference type="PANTHER" id="PTHR11532">
    <property type="entry name" value="PROTEASE M14 CARBOXYPEPTIDASE"/>
    <property type="match status" value="1"/>
</dbReference>
<dbReference type="OrthoDB" id="10249045at2759"/>
<dbReference type="InterPro" id="IPR057246">
    <property type="entry name" value="CARBOXYPEPT_ZN_1"/>
</dbReference>
<dbReference type="CDD" id="cd11308">
    <property type="entry name" value="Peptidase_M14NE-CP-C_like"/>
    <property type="match status" value="1"/>
</dbReference>
<dbReference type="PROSITE" id="PS00133">
    <property type="entry name" value="CARBOXYPEPT_ZN_2"/>
    <property type="match status" value="1"/>
</dbReference>
<dbReference type="InterPro" id="IPR057247">
    <property type="entry name" value="CARBOXYPEPT_ZN_2"/>
</dbReference>
<sequence>MISLILLVQSLILTISLSVQDQSFRYKHHNNRELNDVLQEIHNRCPSITRLYQLSEKSVNGWPLTVIEISLNPGHHEILKPEFKYVANMHGNEVLGRELLLRLADFLCTEYRNGNEEIQNLVNFTRIHLLPSLNPDGWDIATNNLDQNRNSSWLLGRSNMNGVDINRDFPDLDTIVFRNGNTDDMIQALISHKMQPETRATVVWLLSNPFVLSANLHGGALVANYPYDETSDGSLSSYTPSADDKVFRHLARVYATNHKTMGKGVKCDNGDEDFGRQGGITNGAAWYSVAGGMQDFNYLASNTFEITLELGCNKYPPAERLEEEWENNRNALIEFIKQVHIGVKGLVLDIFGQPIENAIIRVDNITSGFDQMIDHDIRTTSDGEYWRLLTPGFYRVMAAKVGYYPVIKTVFVKPDKTIKYQAKVVNFILKNSE</sequence>
<proteinExistence type="inferred from homology"/>
<feature type="active site" description="Proton donor/acceptor" evidence="13">
    <location>
        <position position="309"/>
    </location>
</feature>